<dbReference type="PROSITE" id="PS51257">
    <property type="entry name" value="PROKAR_LIPOPROTEIN"/>
    <property type="match status" value="1"/>
</dbReference>
<keyword evidence="8" id="KW-1185">Reference proteome</keyword>
<dbReference type="Gene3D" id="2.70.98.10">
    <property type="match status" value="1"/>
</dbReference>
<dbReference type="Gene3D" id="2.60.40.10">
    <property type="entry name" value="Immunoglobulins"/>
    <property type="match status" value="1"/>
</dbReference>
<dbReference type="InterPro" id="IPR014718">
    <property type="entry name" value="GH-type_carb-bd"/>
</dbReference>
<dbReference type="PANTHER" id="PTHR30504">
    <property type="entry name" value="GLUCANS BIOSYNTHESIS PROTEIN"/>
    <property type="match status" value="1"/>
</dbReference>
<dbReference type="AlphaFoldDB" id="A0A1A6C6L2"/>
<evidence type="ECO:0000256" key="2">
    <source>
        <dbReference type="ARBA" id="ARBA00005001"/>
    </source>
</evidence>
<accession>A0A1A6C6L2</accession>
<dbReference type="EMBL" id="JQSG02000002">
    <property type="protein sequence ID" value="OBS10199.1"/>
    <property type="molecule type" value="Genomic_DNA"/>
</dbReference>
<dbReference type="InterPro" id="IPR013783">
    <property type="entry name" value="Ig-like_fold"/>
</dbReference>
<reference evidence="7 8" key="1">
    <citation type="journal article" date="2014" name="Genome Announc.">
        <title>Draft Genome Sequence of the Iron-Oxidizing, Acidophilic, and Halotolerant 'Thiobacillus prosperus' Type Strain DSM 5130.</title>
        <authorList>
            <person name="Ossandon F.J."/>
            <person name="Cardenas J.P."/>
            <person name="Corbett M."/>
            <person name="Quatrini R."/>
            <person name="Holmes D.S."/>
            <person name="Watkin E."/>
        </authorList>
    </citation>
    <scope>NUCLEOTIDE SEQUENCE [LARGE SCALE GENOMIC DNA]</scope>
    <source>
        <strain evidence="7 8">DSM 5130</strain>
    </source>
</reference>
<dbReference type="UniPathway" id="UPA00637"/>
<dbReference type="PANTHER" id="PTHR30504:SF4">
    <property type="entry name" value="GLUCANS BIOSYNTHESIS PROTEIN G"/>
    <property type="match status" value="1"/>
</dbReference>
<dbReference type="InterPro" id="IPR011013">
    <property type="entry name" value="Gal_mutarotase_sf_dom"/>
</dbReference>
<evidence type="ECO:0000259" key="6">
    <source>
        <dbReference type="Pfam" id="PF04349"/>
    </source>
</evidence>
<protein>
    <recommendedName>
        <fullName evidence="4">Glucans biosynthesis protein G</fullName>
    </recommendedName>
</protein>
<evidence type="ECO:0000313" key="8">
    <source>
        <dbReference type="Proteomes" id="UP000029273"/>
    </source>
</evidence>
<sequence length="601" mass="65877">MGTGRARGTMRWLVLGASVLVIGGCATPQAVERASAKADAALAHSTTIEGQVAAERQARQALAADLDARLKTMSADQTRLARRLAATDARLSADEARYKRRFASLEARAAQPSPATGPVAVSEPAEADFMATLVKRARNAAAHPYQPPKAVSTVLTGMDYPAYERLRFKGAVPGWPDAALLHPSFYPAGYLFHHAVKIHLLEGDKPVALEFPVGDFNFDTAVAKQIAGPVPLAGFSLYYPFNQGAGVNEFLSFLGASYFRALGKGQAWGLSARGLAVDTAVPHHAEEFPYFRDFWIVPPRPGANKLEFYALLSSPSFAGAYRFVVQPGTQTVVDVDMTLFVRKSVKRLGIAPLTSMYLQGRDGGPRFDPLVRAAHDSDGLSIETADGRWLWMPLRNPKRLAVDEMSFDGIKGFGLMQRARRYADYQAWGMEYQKRPSAWVTPTGGDWGKGRVVLVELPTRTQTNDNITAFWEPADRPKPGEELKFSYRIAWQGDQQTLPPLGHVVSTRSGHAADGDETYVINFRGGDLDDLPAWVHLEPVVSVDGDAKLIRSWTAKNEATGDWRLEFTIKQKGNAASRVRAHLAYGKRALTETWDAKLPLD</sequence>
<dbReference type="GO" id="GO:0003824">
    <property type="term" value="F:catalytic activity"/>
    <property type="evidence" value="ECO:0007669"/>
    <property type="project" value="InterPro"/>
</dbReference>
<dbReference type="Proteomes" id="UP000029273">
    <property type="component" value="Unassembled WGS sequence"/>
</dbReference>
<comment type="subcellular location">
    <subcellularLocation>
        <location evidence="1">Periplasm</location>
    </subcellularLocation>
</comment>
<dbReference type="InterPro" id="IPR007444">
    <property type="entry name" value="Glucan_biosyn_MdoG_C"/>
</dbReference>
<evidence type="ECO:0000313" key="7">
    <source>
        <dbReference type="EMBL" id="OBS10199.1"/>
    </source>
</evidence>
<dbReference type="PIRSF" id="PIRSF006281">
    <property type="entry name" value="MdoG"/>
    <property type="match status" value="1"/>
</dbReference>
<dbReference type="GO" id="GO:0030288">
    <property type="term" value="C:outer membrane-bounded periplasmic space"/>
    <property type="evidence" value="ECO:0007669"/>
    <property type="project" value="TreeGrafter"/>
</dbReference>
<evidence type="ECO:0000256" key="3">
    <source>
        <dbReference type="ARBA" id="ARBA00009284"/>
    </source>
</evidence>
<comment type="caution">
    <text evidence="7">The sequence shown here is derived from an EMBL/GenBank/DDBJ whole genome shotgun (WGS) entry which is preliminary data.</text>
</comment>
<proteinExistence type="inferred from homology"/>
<dbReference type="GO" id="GO:0030246">
    <property type="term" value="F:carbohydrate binding"/>
    <property type="evidence" value="ECO:0007669"/>
    <property type="project" value="InterPro"/>
</dbReference>
<comment type="pathway">
    <text evidence="2">Glycan metabolism; osmoregulated periplasmic glucan (OPG) biosynthesis.</text>
</comment>
<name>A0A1A6C6L2_9GAMM</name>
<dbReference type="GO" id="GO:0051274">
    <property type="term" value="P:beta-glucan biosynthetic process"/>
    <property type="evidence" value="ECO:0007669"/>
    <property type="project" value="TreeGrafter"/>
</dbReference>
<dbReference type="SUPFAM" id="SSF74650">
    <property type="entry name" value="Galactose mutarotase-like"/>
    <property type="match status" value="1"/>
</dbReference>
<keyword evidence="5" id="KW-0574">Periplasm</keyword>
<feature type="domain" description="Glucan biosynthesis periplasmic MdoG C-terminal" evidence="6">
    <location>
        <begin position="131"/>
        <end position="595"/>
    </location>
</feature>
<evidence type="ECO:0000256" key="1">
    <source>
        <dbReference type="ARBA" id="ARBA00004418"/>
    </source>
</evidence>
<organism evidence="7 8">
    <name type="scientific">Acidihalobacter prosperus</name>
    <dbReference type="NCBI Taxonomy" id="160660"/>
    <lineage>
        <taxon>Bacteria</taxon>
        <taxon>Pseudomonadati</taxon>
        <taxon>Pseudomonadota</taxon>
        <taxon>Gammaproteobacteria</taxon>
        <taxon>Chromatiales</taxon>
        <taxon>Ectothiorhodospiraceae</taxon>
        <taxon>Acidihalobacter</taxon>
    </lineage>
</organism>
<gene>
    <name evidence="7" type="ORF">Thpro_021249</name>
</gene>
<dbReference type="Pfam" id="PF04349">
    <property type="entry name" value="MdoG"/>
    <property type="match status" value="1"/>
</dbReference>
<dbReference type="InterPro" id="IPR014438">
    <property type="entry name" value="Glucan_biosyn_MdoG/MdoD"/>
</dbReference>
<evidence type="ECO:0000256" key="5">
    <source>
        <dbReference type="ARBA" id="ARBA00022764"/>
    </source>
</evidence>
<dbReference type="SUPFAM" id="SSF81296">
    <property type="entry name" value="E set domains"/>
    <property type="match status" value="1"/>
</dbReference>
<dbReference type="InterPro" id="IPR014756">
    <property type="entry name" value="Ig_E-set"/>
</dbReference>
<comment type="similarity">
    <text evidence="3">Belongs to the OpgD/OpgG family.</text>
</comment>
<evidence type="ECO:0000256" key="4">
    <source>
        <dbReference type="ARBA" id="ARBA00015376"/>
    </source>
</evidence>